<comment type="caution">
    <text evidence="3">The sequence shown here is derived from an EMBL/GenBank/DDBJ whole genome shotgun (WGS) entry which is preliminary data.</text>
</comment>
<feature type="chain" id="PRO_5027811297" description="Tetratricopeptide repeat protein" evidence="2">
    <location>
        <begin position="24"/>
        <end position="326"/>
    </location>
</feature>
<accession>A0A7C0VD33</accession>
<reference evidence="3" key="1">
    <citation type="journal article" date="2020" name="mSystems">
        <title>Genome- and Community-Level Interaction Insights into Carbon Utilization and Element Cycling Functions of Hydrothermarchaeota in Hydrothermal Sediment.</title>
        <authorList>
            <person name="Zhou Z."/>
            <person name="Liu Y."/>
            <person name="Xu W."/>
            <person name="Pan J."/>
            <person name="Luo Z.H."/>
            <person name="Li M."/>
        </authorList>
    </citation>
    <scope>NUCLEOTIDE SEQUENCE [LARGE SCALE GENOMIC DNA]</scope>
    <source>
        <strain evidence="3">HyVt-102</strain>
    </source>
</reference>
<keyword evidence="1 2" id="KW-0732">Signal</keyword>
<evidence type="ECO:0000256" key="1">
    <source>
        <dbReference type="ARBA" id="ARBA00022729"/>
    </source>
</evidence>
<evidence type="ECO:0000256" key="2">
    <source>
        <dbReference type="SAM" id="SignalP"/>
    </source>
</evidence>
<dbReference type="PROSITE" id="PS51257">
    <property type="entry name" value="PROKAR_LIPOPROTEIN"/>
    <property type="match status" value="1"/>
</dbReference>
<proteinExistence type="predicted"/>
<organism evidence="3">
    <name type="scientific">candidate division WOR-3 bacterium</name>
    <dbReference type="NCBI Taxonomy" id="2052148"/>
    <lineage>
        <taxon>Bacteria</taxon>
        <taxon>Bacteria division WOR-3</taxon>
    </lineage>
</organism>
<name>A0A7C0VD33_UNCW3</name>
<sequence length="326" mass="36378">MKKALFILLILLLLAGCSVQDKGWTNPVPADPSGYLGKLLTDGWTLYSQGNFEASYAKFDSFMLMNADSFDGYIGRGFNNIELGATQSDKFDEADVDFKFALYLLNADQPMMEDQFKLDYVRLRNDSLYYVLSYDNSILYIDGDVELVVYIDTLQYTTTLPVHAYLDTLVQVATTTKDFIVSGNDTLFVPGDPSIDSCAFFAQLTLVDSTLSTDLPSPVGAVFTGLSQLNQARYLVEKKDKYIKSSIQYGELVDALFPGDFADGLPECYDASINKRNALIILAQDFFYADDYYNALWRALEINPSLSVDSTAADFVKQLQQAIESL</sequence>
<dbReference type="InterPro" id="IPR012640">
    <property type="entry name" value="Membr_lipoprot_lipid_attach_CS"/>
</dbReference>
<gene>
    <name evidence="3" type="ORF">ENF18_06535</name>
</gene>
<feature type="signal peptide" evidence="2">
    <location>
        <begin position="1"/>
        <end position="23"/>
    </location>
</feature>
<dbReference type="AlphaFoldDB" id="A0A7C0VD33"/>
<dbReference type="Proteomes" id="UP000885847">
    <property type="component" value="Unassembled WGS sequence"/>
</dbReference>
<protein>
    <recommendedName>
        <fullName evidence="4">Tetratricopeptide repeat protein</fullName>
    </recommendedName>
</protein>
<evidence type="ECO:0008006" key="4">
    <source>
        <dbReference type="Google" id="ProtNLM"/>
    </source>
</evidence>
<dbReference type="Pfam" id="PF08139">
    <property type="entry name" value="LPAM_1"/>
    <property type="match status" value="1"/>
</dbReference>
<dbReference type="EMBL" id="DQWE01000308">
    <property type="protein sequence ID" value="HDI83428.1"/>
    <property type="molecule type" value="Genomic_DNA"/>
</dbReference>
<evidence type="ECO:0000313" key="3">
    <source>
        <dbReference type="EMBL" id="HDI83428.1"/>
    </source>
</evidence>